<organism evidence="2 3">
    <name type="scientific">Microbulbifer celer</name>
    <dbReference type="NCBI Taxonomy" id="435905"/>
    <lineage>
        <taxon>Bacteria</taxon>
        <taxon>Pseudomonadati</taxon>
        <taxon>Pseudomonadota</taxon>
        <taxon>Gammaproteobacteria</taxon>
        <taxon>Cellvibrionales</taxon>
        <taxon>Microbulbiferaceae</taxon>
        <taxon>Microbulbifer</taxon>
    </lineage>
</organism>
<keyword evidence="1" id="KW-0732">Signal</keyword>
<evidence type="ECO:0000256" key="1">
    <source>
        <dbReference type="SAM" id="SignalP"/>
    </source>
</evidence>
<proteinExistence type="predicted"/>
<comment type="caution">
    <text evidence="2">The sequence shown here is derived from an EMBL/GenBank/DDBJ whole genome shotgun (WGS) entry which is preliminary data.</text>
</comment>
<keyword evidence="3" id="KW-1185">Reference proteome</keyword>
<protein>
    <submittedName>
        <fullName evidence="2">Uncharacterized protein</fullName>
    </submittedName>
</protein>
<evidence type="ECO:0000313" key="2">
    <source>
        <dbReference type="EMBL" id="MFD1217558.1"/>
    </source>
</evidence>
<gene>
    <name evidence="2" type="ORF">ACFQ2X_13165</name>
</gene>
<feature type="signal peptide" evidence="1">
    <location>
        <begin position="1"/>
        <end position="18"/>
    </location>
</feature>
<dbReference type="Proteomes" id="UP001597264">
    <property type="component" value="Unassembled WGS sequence"/>
</dbReference>
<dbReference type="RefSeq" id="WP_230436594.1">
    <property type="nucleotide sequence ID" value="NZ_CP087715.1"/>
</dbReference>
<sequence length="184" mass="21011">MKVLVFTITLLVSIASNATTTIWRDCTKRLYAFPFGLIESQEVVEILDYEYVKNFMRQKNQAREVAIQERGEFLLNKVSIENLSESELKHLAEAGMEYADKTKTIQEIPYFRNIESADSVVSGRSYILLSEFIEAGKEVTSEIGYPAELMSASFTTCQIDHQLTSKIVSRTLQKLLEQRAHSEK</sequence>
<dbReference type="EMBL" id="JBHTLR010000016">
    <property type="protein sequence ID" value="MFD1217558.1"/>
    <property type="molecule type" value="Genomic_DNA"/>
</dbReference>
<name>A0ABW3U9U9_9GAMM</name>
<reference evidence="3" key="1">
    <citation type="journal article" date="2019" name="Int. J. Syst. Evol. Microbiol.">
        <title>The Global Catalogue of Microorganisms (GCM) 10K type strain sequencing project: providing services to taxonomists for standard genome sequencing and annotation.</title>
        <authorList>
            <consortium name="The Broad Institute Genomics Platform"/>
            <consortium name="The Broad Institute Genome Sequencing Center for Infectious Disease"/>
            <person name="Wu L."/>
            <person name="Ma J."/>
        </authorList>
    </citation>
    <scope>NUCLEOTIDE SEQUENCE [LARGE SCALE GENOMIC DNA]</scope>
    <source>
        <strain evidence="3">CCUG 54356</strain>
    </source>
</reference>
<accession>A0ABW3U9U9</accession>
<evidence type="ECO:0000313" key="3">
    <source>
        <dbReference type="Proteomes" id="UP001597264"/>
    </source>
</evidence>
<feature type="chain" id="PRO_5046558278" evidence="1">
    <location>
        <begin position="19"/>
        <end position="184"/>
    </location>
</feature>